<organism evidence="2 3">
    <name type="scientific">Vibrio olivae</name>
    <dbReference type="NCBI Taxonomy" id="1243002"/>
    <lineage>
        <taxon>Bacteria</taxon>
        <taxon>Pseudomonadati</taxon>
        <taxon>Pseudomonadota</taxon>
        <taxon>Gammaproteobacteria</taxon>
        <taxon>Vibrionales</taxon>
        <taxon>Vibrionaceae</taxon>
        <taxon>Vibrio</taxon>
    </lineage>
</organism>
<dbReference type="InterPro" id="IPR057362">
    <property type="entry name" value="WDGH"/>
</dbReference>
<proteinExistence type="predicted"/>
<gene>
    <name evidence="2" type="ORF">ACFFUV_22750</name>
</gene>
<evidence type="ECO:0000259" key="1">
    <source>
        <dbReference type="Pfam" id="PF25311"/>
    </source>
</evidence>
<name>A0ABV5HU48_9VIBR</name>
<accession>A0ABV5HU48</accession>
<reference evidence="2 3" key="1">
    <citation type="submission" date="2024-09" db="EMBL/GenBank/DDBJ databases">
        <authorList>
            <person name="Sun Q."/>
            <person name="Mori K."/>
        </authorList>
    </citation>
    <scope>NUCLEOTIDE SEQUENCE [LARGE SCALE GENOMIC DNA]</scope>
    <source>
        <strain evidence="2 3">CECT 8064</strain>
    </source>
</reference>
<protein>
    <recommendedName>
        <fullName evidence="1">WDGH domain-containing protein</fullName>
    </recommendedName>
</protein>
<comment type="caution">
    <text evidence="2">The sequence shown here is derived from an EMBL/GenBank/DDBJ whole genome shotgun (WGS) entry which is preliminary data.</text>
</comment>
<feature type="domain" description="WDGH" evidence="1">
    <location>
        <begin position="77"/>
        <end position="177"/>
    </location>
</feature>
<keyword evidence="3" id="KW-1185">Reference proteome</keyword>
<dbReference type="Proteomes" id="UP001589645">
    <property type="component" value="Unassembled WGS sequence"/>
</dbReference>
<sequence>MVDDISKISIIEIGKARYFNLYCFPVCYVRLNEQFYTEVSIGDYIVKDETGNIYTCKEDLFDKIYERVDDPSEDDMGNVSDGYHTFNELYRYRMLYNAAFFNELAKGDIKVCKSHRHYDGEECFGGGWFIVMAELPTGQISNHYENRYWELFNIPELDTAWEWDGHTPNEAADRIESYLKSN</sequence>
<evidence type="ECO:0000313" key="3">
    <source>
        <dbReference type="Proteomes" id="UP001589645"/>
    </source>
</evidence>
<dbReference type="Pfam" id="PF25311">
    <property type="entry name" value="WDGH"/>
    <property type="match status" value="1"/>
</dbReference>
<dbReference type="RefSeq" id="WP_390198018.1">
    <property type="nucleotide sequence ID" value="NZ_JBHMEP010000021.1"/>
</dbReference>
<dbReference type="EMBL" id="JBHMEP010000021">
    <property type="protein sequence ID" value="MFB9137773.1"/>
    <property type="molecule type" value="Genomic_DNA"/>
</dbReference>
<evidence type="ECO:0000313" key="2">
    <source>
        <dbReference type="EMBL" id="MFB9137773.1"/>
    </source>
</evidence>